<dbReference type="Gene3D" id="3.40.1360.10">
    <property type="match status" value="1"/>
</dbReference>
<evidence type="ECO:0000256" key="5">
    <source>
        <dbReference type="ARBA" id="ARBA00022705"/>
    </source>
</evidence>
<evidence type="ECO:0000256" key="10">
    <source>
        <dbReference type="ARBA" id="ARBA00023125"/>
    </source>
</evidence>
<dbReference type="InterPro" id="IPR036977">
    <property type="entry name" value="DNA_primase_Znf_CHC2"/>
</dbReference>
<evidence type="ECO:0000313" key="16">
    <source>
        <dbReference type="EMBL" id="QNM15009.1"/>
    </source>
</evidence>
<dbReference type="PANTHER" id="PTHR30313:SF2">
    <property type="entry name" value="DNA PRIMASE"/>
    <property type="match status" value="1"/>
</dbReference>
<dbReference type="Gene3D" id="3.90.980.10">
    <property type="entry name" value="DNA primase, catalytic core, N-terminal domain"/>
    <property type="match status" value="1"/>
</dbReference>
<sequence length="609" mass="70746">MQYKSEDIEMLIDSLKIEEVVGEFVELHKSGASYKGLCPFHPDTTPSFMVSPSKNICKCFVCGAGGNPITFYARYKKISFIEAVEELSKKYNVPVKISKNNYRKQENNEKYYEIMREAHKFFQESIFSNAGREALEYLSGREVTPKIIRENGLGFAPNRWSDLHDHLIGKGYESKDLLTLGLIKEGENGSDYDAFRNRIIFPIYSIQGEVIAFGGRTLEKDKDTPKYINSPDTPIFKKGKNLYGLERSSIVRKKNYAMLMEGYMDVLSAYLYGFNVALAPLGTALTDEQGMLLKRYTQNVILCFDSDGPGQMATERAGLILKSLGFSIRVLQLEGAKDPDEYLKHYGRDSFLKCVKNSMEIFDFLFKYYSKEYDFTNLMSKQNFINRFKDFFQCVDTELEKFLYLDKLSKQLDIDKDVLKETLIDKNIKKSRKFDEDLVNIGRELKDNIISRVERDTLFVCLARREYFKYFKEKNVKGSLTRKVFDYLEEHSDEKAKTIVNEFPEAVELTESELEEWQLVICSLLEDFSDEDKIHELLVETFLSWFKQEIKISYENVKTLDLFAGLRMTQAIRELEEQLGTAGDFDKILEIYKKFKQLLDLEVNLEEAQ</sequence>
<protein>
    <recommendedName>
        <fullName evidence="12 13">DNA primase</fullName>
        <ecNumber evidence="12">2.7.7.101</ecNumber>
    </recommendedName>
</protein>
<gene>
    <name evidence="12" type="primary">dnaG</name>
    <name evidence="16" type="ORF">H9Q81_08680</name>
</gene>
<dbReference type="GO" id="GO:0008270">
    <property type="term" value="F:zinc ion binding"/>
    <property type="evidence" value="ECO:0007669"/>
    <property type="project" value="UniProtKB-UniRule"/>
</dbReference>
<dbReference type="FunFam" id="3.90.980.10:FF:000001">
    <property type="entry name" value="DNA primase"/>
    <property type="match status" value="1"/>
</dbReference>
<dbReference type="InterPro" id="IPR034151">
    <property type="entry name" value="TOPRIM_DnaG_bac"/>
</dbReference>
<dbReference type="InterPro" id="IPR050219">
    <property type="entry name" value="DnaG_primase"/>
</dbReference>
<accession>A0A7G9GW27</accession>
<dbReference type="InterPro" id="IPR019475">
    <property type="entry name" value="DNA_primase_DnaB-bd"/>
</dbReference>
<evidence type="ECO:0000256" key="2">
    <source>
        <dbReference type="ARBA" id="ARBA00022515"/>
    </source>
</evidence>
<dbReference type="HAMAP" id="MF_00974">
    <property type="entry name" value="DNA_primase_DnaG"/>
    <property type="match status" value="1"/>
</dbReference>
<evidence type="ECO:0000259" key="15">
    <source>
        <dbReference type="PROSITE" id="PS50880"/>
    </source>
</evidence>
<dbReference type="SUPFAM" id="SSF56731">
    <property type="entry name" value="DNA primase core"/>
    <property type="match status" value="1"/>
</dbReference>
<dbReference type="AlphaFoldDB" id="A0A7G9GW27"/>
<dbReference type="RefSeq" id="WP_187422798.1">
    <property type="nucleotide sequence ID" value="NZ_CP060637.1"/>
</dbReference>
<dbReference type="InterPro" id="IPR006171">
    <property type="entry name" value="TOPRIM_dom"/>
</dbReference>
<feature type="domain" description="Toprim" evidence="15">
    <location>
        <begin position="255"/>
        <end position="336"/>
    </location>
</feature>
<keyword evidence="17" id="KW-1185">Reference proteome</keyword>
<dbReference type="EC" id="2.7.7.101" evidence="12"/>
<dbReference type="PIRSF" id="PIRSF002811">
    <property type="entry name" value="DnaG"/>
    <property type="match status" value="1"/>
</dbReference>
<dbReference type="GO" id="GO:0005737">
    <property type="term" value="C:cytoplasm"/>
    <property type="evidence" value="ECO:0007669"/>
    <property type="project" value="TreeGrafter"/>
</dbReference>
<dbReference type="Proteomes" id="UP000515913">
    <property type="component" value="Chromosome"/>
</dbReference>
<dbReference type="SUPFAM" id="SSF57783">
    <property type="entry name" value="Zinc beta-ribbon"/>
    <property type="match status" value="1"/>
</dbReference>
<comment type="domain">
    <text evidence="12">Contains an N-terminal zinc-binding domain, a central core domain that contains the primase activity, and a C-terminal DnaB-binding domain.</text>
</comment>
<keyword evidence="10 12" id="KW-0238">DNA-binding</keyword>
<evidence type="ECO:0000256" key="3">
    <source>
        <dbReference type="ARBA" id="ARBA00022679"/>
    </source>
</evidence>
<dbReference type="InterPro" id="IPR037068">
    <property type="entry name" value="DNA_primase_core_N_sf"/>
</dbReference>
<keyword evidence="5 12" id="KW-0235">DNA replication</keyword>
<organism evidence="16 17">
    <name type="scientific">Fusobacterium hominis</name>
    <dbReference type="NCBI Taxonomy" id="2764326"/>
    <lineage>
        <taxon>Bacteria</taxon>
        <taxon>Fusobacteriati</taxon>
        <taxon>Fusobacteriota</taxon>
        <taxon>Fusobacteriia</taxon>
        <taxon>Fusobacteriales</taxon>
        <taxon>Fusobacteriaceae</taxon>
        <taxon>Fusobacterium</taxon>
    </lineage>
</organism>
<dbReference type="PANTHER" id="PTHR30313">
    <property type="entry name" value="DNA PRIMASE"/>
    <property type="match status" value="1"/>
</dbReference>
<evidence type="ECO:0000256" key="4">
    <source>
        <dbReference type="ARBA" id="ARBA00022695"/>
    </source>
</evidence>
<keyword evidence="2 12" id="KW-0639">Primosome</keyword>
<evidence type="ECO:0000256" key="14">
    <source>
        <dbReference type="PIRSR" id="PIRSR002811-1"/>
    </source>
</evidence>
<comment type="catalytic activity">
    <reaction evidence="12">
        <text>ssDNA + n NTP = ssDNA/pppN(pN)n-1 hybrid + (n-1) diphosphate.</text>
        <dbReference type="EC" id="2.7.7.101"/>
    </reaction>
</comment>
<evidence type="ECO:0000256" key="12">
    <source>
        <dbReference type="HAMAP-Rule" id="MF_00974"/>
    </source>
</evidence>
<dbReference type="Pfam" id="PF10410">
    <property type="entry name" value="DnaB_bind"/>
    <property type="match status" value="1"/>
</dbReference>
<reference evidence="16 17" key="1">
    <citation type="submission" date="2020-08" db="EMBL/GenBank/DDBJ databases">
        <authorList>
            <person name="Liu C."/>
            <person name="Sun Q."/>
        </authorList>
    </citation>
    <scope>NUCLEOTIDE SEQUENCE [LARGE SCALE GENOMIC DNA]</scope>
    <source>
        <strain evidence="16 17">NSJ-57</strain>
    </source>
</reference>
<dbReference type="Pfam" id="PF13155">
    <property type="entry name" value="Toprim_2"/>
    <property type="match status" value="1"/>
</dbReference>
<dbReference type="NCBIfam" id="TIGR01391">
    <property type="entry name" value="dnaG"/>
    <property type="match status" value="1"/>
</dbReference>
<evidence type="ECO:0000256" key="6">
    <source>
        <dbReference type="ARBA" id="ARBA00022723"/>
    </source>
</evidence>
<evidence type="ECO:0000256" key="1">
    <source>
        <dbReference type="ARBA" id="ARBA00022478"/>
    </source>
</evidence>
<evidence type="ECO:0000256" key="8">
    <source>
        <dbReference type="ARBA" id="ARBA00022833"/>
    </source>
</evidence>
<feature type="zinc finger region" description="CHC2-type" evidence="12 14">
    <location>
        <begin position="38"/>
        <end position="62"/>
    </location>
</feature>
<keyword evidence="6 12" id="KW-0479">Metal-binding</keyword>
<dbReference type="SMART" id="SM00400">
    <property type="entry name" value="ZnF_CHCC"/>
    <property type="match status" value="1"/>
</dbReference>
<evidence type="ECO:0000256" key="7">
    <source>
        <dbReference type="ARBA" id="ARBA00022771"/>
    </source>
</evidence>
<dbReference type="GO" id="GO:0006269">
    <property type="term" value="P:DNA replication, synthesis of primer"/>
    <property type="evidence" value="ECO:0007669"/>
    <property type="project" value="UniProtKB-UniRule"/>
</dbReference>
<comment type="cofactor">
    <cofactor evidence="12 13 14">
        <name>Zn(2+)</name>
        <dbReference type="ChEBI" id="CHEBI:29105"/>
    </cofactor>
    <text evidence="12 13 14">Binds 1 zinc ion per monomer.</text>
</comment>
<keyword evidence="3 12" id="KW-0808">Transferase</keyword>
<proteinExistence type="inferred from homology"/>
<name>A0A7G9GW27_9FUSO</name>
<dbReference type="KEGG" id="fho:H9Q81_08680"/>
<dbReference type="InterPro" id="IPR002694">
    <property type="entry name" value="Znf_CHC2"/>
</dbReference>
<dbReference type="InterPro" id="IPR013264">
    <property type="entry name" value="DNAG_N"/>
</dbReference>
<evidence type="ECO:0000313" key="17">
    <source>
        <dbReference type="Proteomes" id="UP000515913"/>
    </source>
</evidence>
<dbReference type="GO" id="GO:1990077">
    <property type="term" value="C:primosome complex"/>
    <property type="evidence" value="ECO:0007669"/>
    <property type="project" value="UniProtKB-KW"/>
</dbReference>
<dbReference type="SMART" id="SM00493">
    <property type="entry name" value="TOPRIM"/>
    <property type="match status" value="1"/>
</dbReference>
<dbReference type="InterPro" id="IPR006295">
    <property type="entry name" value="DNA_primase_DnaG"/>
</dbReference>
<evidence type="ECO:0000256" key="13">
    <source>
        <dbReference type="PIRNR" id="PIRNR002811"/>
    </source>
</evidence>
<keyword evidence="7 12" id="KW-0863">Zinc-finger</keyword>
<evidence type="ECO:0000256" key="11">
    <source>
        <dbReference type="ARBA" id="ARBA00023163"/>
    </source>
</evidence>
<keyword evidence="11 12" id="KW-0804">Transcription</keyword>
<dbReference type="EMBL" id="CP060637">
    <property type="protein sequence ID" value="QNM15009.1"/>
    <property type="molecule type" value="Genomic_DNA"/>
</dbReference>
<evidence type="ECO:0000256" key="9">
    <source>
        <dbReference type="ARBA" id="ARBA00022842"/>
    </source>
</evidence>
<comment type="subunit">
    <text evidence="12">Monomer. Interacts with DnaB.</text>
</comment>
<dbReference type="CDD" id="cd03364">
    <property type="entry name" value="TOPRIM_DnaG_primases"/>
    <property type="match status" value="1"/>
</dbReference>
<dbReference type="FunFam" id="3.90.580.10:FF:000001">
    <property type="entry name" value="DNA primase"/>
    <property type="match status" value="1"/>
</dbReference>
<dbReference type="InterPro" id="IPR030846">
    <property type="entry name" value="DnaG_bac"/>
</dbReference>
<keyword evidence="1 12" id="KW-0240">DNA-directed RNA polymerase</keyword>
<dbReference type="Pfam" id="PF01807">
    <property type="entry name" value="Zn_ribbon_DnaG"/>
    <property type="match status" value="1"/>
</dbReference>
<comment type="similarity">
    <text evidence="12 13">Belongs to the DnaG primase family.</text>
</comment>
<dbReference type="GO" id="GO:0003677">
    <property type="term" value="F:DNA binding"/>
    <property type="evidence" value="ECO:0007669"/>
    <property type="project" value="UniProtKB-KW"/>
</dbReference>
<keyword evidence="4 12" id="KW-0548">Nucleotidyltransferase</keyword>
<keyword evidence="9" id="KW-0460">Magnesium</keyword>
<keyword evidence="8 12" id="KW-0862">Zinc</keyword>
<dbReference type="Gene3D" id="3.90.580.10">
    <property type="entry name" value="Zinc finger, CHC2-type domain"/>
    <property type="match status" value="1"/>
</dbReference>
<dbReference type="GO" id="GO:0000428">
    <property type="term" value="C:DNA-directed RNA polymerase complex"/>
    <property type="evidence" value="ECO:0007669"/>
    <property type="project" value="UniProtKB-KW"/>
</dbReference>
<dbReference type="PROSITE" id="PS50880">
    <property type="entry name" value="TOPRIM"/>
    <property type="match status" value="1"/>
</dbReference>
<comment type="function">
    <text evidence="12 13">RNA polymerase that catalyzes the synthesis of short RNA molecules used as primers for DNA polymerase during DNA replication.</text>
</comment>
<dbReference type="Pfam" id="PF08275">
    <property type="entry name" value="DNAG_N"/>
    <property type="match status" value="1"/>
</dbReference>
<dbReference type="GO" id="GO:0003899">
    <property type="term" value="F:DNA-directed RNA polymerase activity"/>
    <property type="evidence" value="ECO:0007669"/>
    <property type="project" value="UniProtKB-UniRule"/>
</dbReference>